<feature type="transmembrane region" description="Helical" evidence="5">
    <location>
        <begin position="266"/>
        <end position="285"/>
    </location>
</feature>
<keyword evidence="7" id="KW-0762">Sugar transport</keyword>
<dbReference type="GO" id="GO:0016020">
    <property type="term" value="C:membrane"/>
    <property type="evidence" value="ECO:0007669"/>
    <property type="project" value="UniProtKB-SubCell"/>
</dbReference>
<dbReference type="PANTHER" id="PTHR23529:SF2">
    <property type="entry name" value="GH19118P-RELATED"/>
    <property type="match status" value="1"/>
</dbReference>
<gene>
    <name evidence="7" type="ORF">Bhyg_14616</name>
</gene>
<keyword evidence="7" id="KW-0813">Transport</keyword>
<accession>A0A9Q0MS53</accession>
<feature type="domain" description="Major facilitator superfamily (MFS) profile" evidence="6">
    <location>
        <begin position="23"/>
        <end position="447"/>
    </location>
</feature>
<name>A0A9Q0MS53_9DIPT</name>
<evidence type="ECO:0000256" key="1">
    <source>
        <dbReference type="ARBA" id="ARBA00004141"/>
    </source>
</evidence>
<evidence type="ECO:0000256" key="5">
    <source>
        <dbReference type="SAM" id="Phobius"/>
    </source>
</evidence>
<dbReference type="InterPro" id="IPR020846">
    <property type="entry name" value="MFS_dom"/>
</dbReference>
<evidence type="ECO:0000256" key="4">
    <source>
        <dbReference type="ARBA" id="ARBA00023136"/>
    </source>
</evidence>
<keyword evidence="4 5" id="KW-0472">Membrane</keyword>
<feature type="transmembrane region" description="Helical" evidence="5">
    <location>
        <begin position="27"/>
        <end position="46"/>
    </location>
</feature>
<organism evidence="7 8">
    <name type="scientific">Pseudolycoriella hygida</name>
    <dbReference type="NCBI Taxonomy" id="35572"/>
    <lineage>
        <taxon>Eukaryota</taxon>
        <taxon>Metazoa</taxon>
        <taxon>Ecdysozoa</taxon>
        <taxon>Arthropoda</taxon>
        <taxon>Hexapoda</taxon>
        <taxon>Insecta</taxon>
        <taxon>Pterygota</taxon>
        <taxon>Neoptera</taxon>
        <taxon>Endopterygota</taxon>
        <taxon>Diptera</taxon>
        <taxon>Nematocera</taxon>
        <taxon>Sciaroidea</taxon>
        <taxon>Sciaridae</taxon>
        <taxon>Pseudolycoriella</taxon>
    </lineage>
</organism>
<feature type="transmembrane region" description="Helical" evidence="5">
    <location>
        <begin position="305"/>
        <end position="324"/>
    </location>
</feature>
<feature type="transmembrane region" description="Helical" evidence="5">
    <location>
        <begin position="66"/>
        <end position="88"/>
    </location>
</feature>
<keyword evidence="2 5" id="KW-0812">Transmembrane</keyword>
<dbReference type="EMBL" id="WJQU01000004">
    <property type="protein sequence ID" value="KAJ6636029.1"/>
    <property type="molecule type" value="Genomic_DNA"/>
</dbReference>
<sequence>MTEEGFAPLEDKTKCQKWKRNWHQERALIGGIFLMINSGLHVSWSIFNGEFENQAWSEKASIFEVFFVQIGYFVGSIVGGFNAGFFVDSLGRRKVIGIGIAAQLIGSIITIFSARSVVALVFARVLSGYGHGTAYLALIIYASEIATKDNRGKCIALIHMSYVSGIVLFSLIVPFTVAEKQIEIVHLMGVLSGAFSLIALPLHHFFTYESPASLIKKGNDLEAQENIVKFRNAKYITNEIRADFQHLREMVMRDSRFVGSVWRLSPFYFILFLKMLGVIVFNYPLNVTRINLAKATITSLGDYPFQPLLLSVIRFLFSLVIVFVIDGTGRKRSLSWSIRTSFVAMLILAIGYVASSQTIPIIFNFAFEVFSSMGTLMTIDVYSGEAFNMAKKGIGLSLANCIENFFQIVLLLVGIGFGITYVCSSAVLFIAAAYLLIFVFVNLPETRKVPLPDVTSKFTGISFKFCFCKK</sequence>
<dbReference type="GO" id="GO:0022857">
    <property type="term" value="F:transmembrane transporter activity"/>
    <property type="evidence" value="ECO:0007669"/>
    <property type="project" value="InterPro"/>
</dbReference>
<evidence type="ECO:0000313" key="8">
    <source>
        <dbReference type="Proteomes" id="UP001151699"/>
    </source>
</evidence>
<dbReference type="AlphaFoldDB" id="A0A9Q0MS53"/>
<evidence type="ECO:0000259" key="6">
    <source>
        <dbReference type="PROSITE" id="PS50850"/>
    </source>
</evidence>
<feature type="transmembrane region" description="Helical" evidence="5">
    <location>
        <begin position="419"/>
        <end position="441"/>
    </location>
</feature>
<evidence type="ECO:0000256" key="2">
    <source>
        <dbReference type="ARBA" id="ARBA00022692"/>
    </source>
</evidence>
<evidence type="ECO:0000313" key="7">
    <source>
        <dbReference type="EMBL" id="KAJ6636029.1"/>
    </source>
</evidence>
<dbReference type="OrthoDB" id="6612291at2759"/>
<dbReference type="InterPro" id="IPR005829">
    <property type="entry name" value="Sugar_transporter_CS"/>
</dbReference>
<keyword evidence="3 5" id="KW-1133">Transmembrane helix</keyword>
<dbReference type="Proteomes" id="UP001151699">
    <property type="component" value="Chromosome C"/>
</dbReference>
<dbReference type="Pfam" id="PF00083">
    <property type="entry name" value="Sugar_tr"/>
    <property type="match status" value="1"/>
</dbReference>
<comment type="subcellular location">
    <subcellularLocation>
        <location evidence="1">Membrane</location>
        <topology evidence="1">Multi-pass membrane protein</topology>
    </subcellularLocation>
</comment>
<dbReference type="Gene3D" id="1.20.1250.20">
    <property type="entry name" value="MFS general substrate transporter like domains"/>
    <property type="match status" value="1"/>
</dbReference>
<feature type="transmembrane region" description="Helical" evidence="5">
    <location>
        <begin position="184"/>
        <end position="206"/>
    </location>
</feature>
<dbReference type="PROSITE" id="PS50850">
    <property type="entry name" value="MFS"/>
    <property type="match status" value="1"/>
</dbReference>
<proteinExistence type="predicted"/>
<dbReference type="SUPFAM" id="SSF103473">
    <property type="entry name" value="MFS general substrate transporter"/>
    <property type="match status" value="1"/>
</dbReference>
<feature type="transmembrane region" description="Helical" evidence="5">
    <location>
        <begin position="95"/>
        <end position="114"/>
    </location>
</feature>
<comment type="caution">
    <text evidence="7">The sequence shown here is derived from an EMBL/GenBank/DDBJ whole genome shotgun (WGS) entry which is preliminary data.</text>
</comment>
<dbReference type="InterPro" id="IPR036259">
    <property type="entry name" value="MFS_trans_sf"/>
</dbReference>
<dbReference type="PROSITE" id="PS00216">
    <property type="entry name" value="SUGAR_TRANSPORT_1"/>
    <property type="match status" value="1"/>
</dbReference>
<keyword evidence="8" id="KW-1185">Reference proteome</keyword>
<feature type="transmembrane region" description="Helical" evidence="5">
    <location>
        <begin position="154"/>
        <end position="178"/>
    </location>
</feature>
<feature type="transmembrane region" description="Helical" evidence="5">
    <location>
        <begin position="120"/>
        <end position="142"/>
    </location>
</feature>
<protein>
    <submittedName>
        <fullName evidence="7">Sugar transporter ERD6-like 7</fullName>
    </submittedName>
</protein>
<evidence type="ECO:0000256" key="3">
    <source>
        <dbReference type="ARBA" id="ARBA00022989"/>
    </source>
</evidence>
<reference evidence="7" key="1">
    <citation type="submission" date="2022-07" db="EMBL/GenBank/DDBJ databases">
        <authorList>
            <person name="Trinca V."/>
            <person name="Uliana J.V.C."/>
            <person name="Torres T.T."/>
            <person name="Ward R.J."/>
            <person name="Monesi N."/>
        </authorList>
    </citation>
    <scope>NUCLEOTIDE SEQUENCE</scope>
    <source>
        <strain evidence="7">HSMRA1968</strain>
        <tissue evidence="7">Whole embryos</tissue>
    </source>
</reference>
<dbReference type="InterPro" id="IPR005828">
    <property type="entry name" value="MFS_sugar_transport-like"/>
</dbReference>
<dbReference type="PANTHER" id="PTHR23529">
    <property type="entry name" value="GH19118P-RELATED"/>
    <property type="match status" value="1"/>
</dbReference>